<dbReference type="Proteomes" id="UP000473681">
    <property type="component" value="Unassembled WGS sequence"/>
</dbReference>
<dbReference type="SUPFAM" id="SSF56801">
    <property type="entry name" value="Acetyl-CoA synthetase-like"/>
    <property type="match status" value="1"/>
</dbReference>
<dbReference type="GO" id="GO:0043041">
    <property type="term" value="P:amino acid activation for nonribosomal peptide biosynthetic process"/>
    <property type="evidence" value="ECO:0007669"/>
    <property type="project" value="TreeGrafter"/>
</dbReference>
<dbReference type="InterPro" id="IPR042099">
    <property type="entry name" value="ANL_N_sf"/>
</dbReference>
<feature type="domain" description="AMP-dependent synthetase/ligase" evidence="1">
    <location>
        <begin position="10"/>
        <end position="364"/>
    </location>
</feature>
<dbReference type="InterPro" id="IPR020845">
    <property type="entry name" value="AMP-binding_CS"/>
</dbReference>
<dbReference type="RefSeq" id="WP_003369845.1">
    <property type="nucleotide sequence ID" value="NZ_JACBBA010000001.1"/>
</dbReference>
<dbReference type="Proteomes" id="UP000486903">
    <property type="component" value="Unassembled WGS sequence"/>
</dbReference>
<organism evidence="3 5">
    <name type="scientific">Clostridium botulinum</name>
    <dbReference type="NCBI Taxonomy" id="1491"/>
    <lineage>
        <taxon>Bacteria</taxon>
        <taxon>Bacillati</taxon>
        <taxon>Bacillota</taxon>
        <taxon>Clostridia</taxon>
        <taxon>Eubacteriales</taxon>
        <taxon>Clostridiaceae</taxon>
        <taxon>Clostridium</taxon>
    </lineage>
</organism>
<dbReference type="GO" id="GO:0005737">
    <property type="term" value="C:cytoplasm"/>
    <property type="evidence" value="ECO:0007669"/>
    <property type="project" value="TreeGrafter"/>
</dbReference>
<name>A0A0M1LVY0_CLOBO</name>
<dbReference type="CDD" id="cd05930">
    <property type="entry name" value="A_NRPS"/>
    <property type="match status" value="1"/>
</dbReference>
<protein>
    <submittedName>
        <fullName evidence="3">Amino acid adenylation domain-containing protein</fullName>
    </submittedName>
</protein>
<dbReference type="NCBIfam" id="TIGR01733">
    <property type="entry name" value="AA-adenyl-dom"/>
    <property type="match status" value="1"/>
</dbReference>
<dbReference type="EMBL" id="SXFB01000004">
    <property type="protein sequence ID" value="NFV25958.1"/>
    <property type="molecule type" value="Genomic_DNA"/>
</dbReference>
<dbReference type="Gene3D" id="3.30.300.30">
    <property type="match status" value="1"/>
</dbReference>
<proteinExistence type="predicted"/>
<dbReference type="PROSITE" id="PS00455">
    <property type="entry name" value="AMP_BINDING"/>
    <property type="match status" value="1"/>
</dbReference>
<evidence type="ECO:0000313" key="4">
    <source>
        <dbReference type="Proteomes" id="UP000473681"/>
    </source>
</evidence>
<evidence type="ECO:0000313" key="3">
    <source>
        <dbReference type="EMBL" id="NFV25958.1"/>
    </source>
</evidence>
<evidence type="ECO:0000313" key="5">
    <source>
        <dbReference type="Proteomes" id="UP000486903"/>
    </source>
</evidence>
<comment type="caution">
    <text evidence="3">The sequence shown here is derived from an EMBL/GenBank/DDBJ whole genome shotgun (WGS) entry which is preliminary data.</text>
</comment>
<dbReference type="GO" id="GO:0031177">
    <property type="term" value="F:phosphopantetheine binding"/>
    <property type="evidence" value="ECO:0007669"/>
    <property type="project" value="TreeGrafter"/>
</dbReference>
<dbReference type="InterPro" id="IPR045851">
    <property type="entry name" value="AMP-bd_C_sf"/>
</dbReference>
<dbReference type="InterPro" id="IPR010071">
    <property type="entry name" value="AA_adenyl_dom"/>
</dbReference>
<evidence type="ECO:0000259" key="1">
    <source>
        <dbReference type="Pfam" id="PF00501"/>
    </source>
</evidence>
<accession>A0A0M1LVY0</accession>
<dbReference type="PANTHER" id="PTHR45527:SF1">
    <property type="entry name" value="FATTY ACID SYNTHASE"/>
    <property type="match status" value="1"/>
</dbReference>
<reference evidence="4 5" key="1">
    <citation type="submission" date="2019-04" db="EMBL/GenBank/DDBJ databases">
        <title>Genome sequencing of Clostridium botulinum Groups I-IV and Clostridium butyricum.</title>
        <authorList>
            <person name="Brunt J."/>
            <person name="Van Vliet A.H.M."/>
            <person name="Stringer S.C."/>
            <person name="Carter A.T."/>
            <person name="Peck M.W."/>
        </authorList>
    </citation>
    <scope>NUCLEOTIDE SEQUENCE [LARGE SCALE GENOMIC DNA]</scope>
    <source>
        <strain evidence="3 5">BL81</strain>
        <strain evidence="2 4">CB-K-33E</strain>
    </source>
</reference>
<dbReference type="PANTHER" id="PTHR45527">
    <property type="entry name" value="NONRIBOSOMAL PEPTIDE SYNTHETASE"/>
    <property type="match status" value="1"/>
</dbReference>
<dbReference type="Pfam" id="PF00501">
    <property type="entry name" value="AMP-binding"/>
    <property type="match status" value="1"/>
</dbReference>
<dbReference type="Gene3D" id="3.40.50.12780">
    <property type="entry name" value="N-terminal domain of ligase-like"/>
    <property type="match status" value="1"/>
</dbReference>
<gene>
    <name evidence="2" type="ORF">FDB51_04655</name>
    <name evidence="3" type="ORF">FDG31_07180</name>
</gene>
<sequence>MEKNILIYLEKSKEEFPDKIAFSDNKRKLTYLELVNSSKSIGSFLIEKIGVRKPVVVYMEKGAHNIAAFMGVAYSGGFYVPLDSQMPMERINIILKTLKPEAVIYDGTTEKHLKSMESDCIKISYDEICNTPHNDEKLDSVRKGMIDTDPLYVLFTSGSTGVPKGVIVCHRSVIDYADWVTKTFKLNENTVFGNQTPFYFSMSVLDIFSTIYSGATLHIIPKMLFSFPVKLLEYLNENKVNTIYWVPSALSIVANLGALDAVELPNLKKVLFAGETMPTKQLNIWRKHIPNALYANLFGPTEITDIGVHYIVDREFKDEEPIPIGVPCDNVDAIVVDEDGNLIKESGTVGELLIRGSFLACGYYKNPEKTNEVFIQNPLNNSYPETVYCTGDLVYWNENRELVYASRKDFQIKHMGNRIELGEIENAMNSLDNVDMCCCLYNNQNDQIVAIYTGNLEKKEMAKVLMKKLPRYMLPNVYNQRESMPLNLNGKIDRIQLKKEYLEK</sequence>
<evidence type="ECO:0000313" key="2">
    <source>
        <dbReference type="EMBL" id="NFN34431.1"/>
    </source>
</evidence>
<dbReference type="EMBL" id="SWVK01000005">
    <property type="protein sequence ID" value="NFN34431.1"/>
    <property type="molecule type" value="Genomic_DNA"/>
</dbReference>
<dbReference type="GO" id="GO:0044550">
    <property type="term" value="P:secondary metabolite biosynthetic process"/>
    <property type="evidence" value="ECO:0007669"/>
    <property type="project" value="TreeGrafter"/>
</dbReference>
<dbReference type="OrthoDB" id="9778383at2"/>
<dbReference type="InterPro" id="IPR000873">
    <property type="entry name" value="AMP-dep_synth/lig_dom"/>
</dbReference>
<dbReference type="AlphaFoldDB" id="A0A0M1LVY0"/>